<feature type="transmembrane region" description="Helical" evidence="1">
    <location>
        <begin position="6"/>
        <end position="22"/>
    </location>
</feature>
<feature type="transmembrane region" description="Helical" evidence="1">
    <location>
        <begin position="119"/>
        <end position="137"/>
    </location>
</feature>
<name>A0A1F4V7T3_UNCKA</name>
<evidence type="ECO:0000256" key="1">
    <source>
        <dbReference type="SAM" id="Phobius"/>
    </source>
</evidence>
<proteinExistence type="predicted"/>
<keyword evidence="1" id="KW-0812">Transmembrane</keyword>
<keyword evidence="1" id="KW-0472">Membrane</keyword>
<sequence length="158" mass="17852">MVEQIVLVLLLQLIFFGFYYKFGFSVARIIGRRVCPICFAVGSTWLTLLFLKYSHLVQIDRGIISLLLAESVVGVSYLTDEFIFVRQVKVPELLLKFGIIIFGTMAVLIYTLIHEILGLLLFAPVILFGFLALTPIIKAKESKEEKSSSLQSRLKNCC</sequence>
<evidence type="ECO:0000313" key="3">
    <source>
        <dbReference type="Proteomes" id="UP000178127"/>
    </source>
</evidence>
<dbReference type="STRING" id="1802620.A3D91_02550"/>
<dbReference type="AlphaFoldDB" id="A0A1F4V7T3"/>
<feature type="transmembrane region" description="Helical" evidence="1">
    <location>
        <begin position="63"/>
        <end position="84"/>
    </location>
</feature>
<dbReference type="Proteomes" id="UP000178127">
    <property type="component" value="Unassembled WGS sequence"/>
</dbReference>
<protein>
    <submittedName>
        <fullName evidence="2">Uncharacterized protein</fullName>
    </submittedName>
</protein>
<evidence type="ECO:0000313" key="2">
    <source>
        <dbReference type="EMBL" id="OGC53271.1"/>
    </source>
</evidence>
<gene>
    <name evidence="2" type="ORF">A3D91_02550</name>
</gene>
<reference evidence="2 3" key="1">
    <citation type="journal article" date="2016" name="Nat. Commun.">
        <title>Thousands of microbial genomes shed light on interconnected biogeochemical processes in an aquifer system.</title>
        <authorList>
            <person name="Anantharaman K."/>
            <person name="Brown C.T."/>
            <person name="Hug L.A."/>
            <person name="Sharon I."/>
            <person name="Castelle C.J."/>
            <person name="Probst A.J."/>
            <person name="Thomas B.C."/>
            <person name="Singh A."/>
            <person name="Wilkins M.J."/>
            <person name="Karaoz U."/>
            <person name="Brodie E.L."/>
            <person name="Williams K.H."/>
            <person name="Hubbard S.S."/>
            <person name="Banfield J.F."/>
        </authorList>
    </citation>
    <scope>NUCLEOTIDE SEQUENCE [LARGE SCALE GENOMIC DNA]</scope>
</reference>
<dbReference type="EMBL" id="MEVD01000015">
    <property type="protein sequence ID" value="OGC53271.1"/>
    <property type="molecule type" value="Genomic_DNA"/>
</dbReference>
<feature type="transmembrane region" description="Helical" evidence="1">
    <location>
        <begin position="93"/>
        <end position="113"/>
    </location>
</feature>
<comment type="caution">
    <text evidence="2">The sequence shown here is derived from an EMBL/GenBank/DDBJ whole genome shotgun (WGS) entry which is preliminary data.</text>
</comment>
<organism evidence="2 3">
    <name type="scientific">candidate division WWE3 bacterium RIFCSPHIGHO2_02_FULL_38_14</name>
    <dbReference type="NCBI Taxonomy" id="1802620"/>
    <lineage>
        <taxon>Bacteria</taxon>
        <taxon>Katanobacteria</taxon>
    </lineage>
</organism>
<accession>A0A1F4V7T3</accession>
<feature type="transmembrane region" description="Helical" evidence="1">
    <location>
        <begin position="34"/>
        <end position="51"/>
    </location>
</feature>
<keyword evidence="1" id="KW-1133">Transmembrane helix</keyword>